<gene>
    <name evidence="3" type="ORF">CCO03_04875</name>
</gene>
<dbReference type="PANTHER" id="PTHR30203:SF24">
    <property type="entry name" value="BLR4935 PROTEIN"/>
    <property type="match status" value="1"/>
</dbReference>
<dbReference type="EMBL" id="CP021455">
    <property type="protein sequence ID" value="ARU04097.1"/>
    <property type="molecule type" value="Genomic_DNA"/>
</dbReference>
<organism evidence="3 4">
    <name type="scientific">Comamonas serinivorans</name>
    <dbReference type="NCBI Taxonomy" id="1082851"/>
    <lineage>
        <taxon>Bacteria</taxon>
        <taxon>Pseudomonadati</taxon>
        <taxon>Pseudomonadota</taxon>
        <taxon>Betaproteobacteria</taxon>
        <taxon>Burkholderiales</taxon>
        <taxon>Comamonadaceae</taxon>
        <taxon>Comamonas</taxon>
    </lineage>
</organism>
<keyword evidence="4" id="KW-1185">Reference proteome</keyword>
<dbReference type="GO" id="GO:0015562">
    <property type="term" value="F:efflux transmembrane transporter activity"/>
    <property type="evidence" value="ECO:0007669"/>
    <property type="project" value="InterPro"/>
</dbReference>
<dbReference type="Pfam" id="PF02321">
    <property type="entry name" value="OEP"/>
    <property type="match status" value="2"/>
</dbReference>
<evidence type="ECO:0000256" key="1">
    <source>
        <dbReference type="ARBA" id="ARBA00007613"/>
    </source>
</evidence>
<dbReference type="OrthoDB" id="9791261at2"/>
<name>A0A1Y0EKI1_9BURK</name>
<dbReference type="AlphaFoldDB" id="A0A1Y0EKI1"/>
<dbReference type="Proteomes" id="UP000196138">
    <property type="component" value="Chromosome"/>
</dbReference>
<evidence type="ECO:0000313" key="4">
    <source>
        <dbReference type="Proteomes" id="UP000196138"/>
    </source>
</evidence>
<comment type="similarity">
    <text evidence="1">Belongs to the outer membrane factor (OMF) (TC 1.B.17) family.</text>
</comment>
<keyword evidence="2" id="KW-0732">Signal</keyword>
<dbReference type="InterPro" id="IPR003423">
    <property type="entry name" value="OMP_efflux"/>
</dbReference>
<protein>
    <recommendedName>
        <fullName evidence="5">Cobalt-zinc-cadmium resistance protein</fullName>
    </recommendedName>
</protein>
<dbReference type="RefSeq" id="WP_087277979.1">
    <property type="nucleotide sequence ID" value="NZ_CP021455.1"/>
</dbReference>
<dbReference type="KEGG" id="cser:CCO03_04875"/>
<sequence>MGKVRVPLAWLACAALAGNALADEGRLGDAAPPVRGGLSEPAPAPATGAGLDLATALHRAEARSPDMAASQLEAEATRHELAQAGVRPNPELGVDVEDANRRQRTTTVLLSQRMELGGKRDARVQAARKASELATVQTQQQRVETRAAVTRAFFDTLIAQERVQLAQEALNLAQLGAAVADKRVQAGKVSPVELTRARVAQAQTRMALTQAQGELQTSLHALHAALGGDTRVERVEGKLLQVPTLPALPAVLDTAERAPARRKSALDVERWSAVAAVERSLRTPDVTLSVGIKRERESARNQVMLGVSMPLPLFDRNQDNELAALRRRDKAEEEARALALRQRADLLSAHQRWASATEVVALMRQDVLPGAESAYAAATRGFSLGKFSYLEALDAQRALLEAKTQYLTALADAYRAASDVERLIGEPLFGTAAPSTTTPK</sequence>
<dbReference type="InterPro" id="IPR010131">
    <property type="entry name" value="MdtP/NodT-like"/>
</dbReference>
<feature type="signal peptide" evidence="2">
    <location>
        <begin position="1"/>
        <end position="22"/>
    </location>
</feature>
<dbReference type="SUPFAM" id="SSF56954">
    <property type="entry name" value="Outer membrane efflux proteins (OEP)"/>
    <property type="match status" value="1"/>
</dbReference>
<evidence type="ECO:0000256" key="2">
    <source>
        <dbReference type="SAM" id="SignalP"/>
    </source>
</evidence>
<feature type="chain" id="PRO_5013208508" description="Cobalt-zinc-cadmium resistance protein" evidence="2">
    <location>
        <begin position="23"/>
        <end position="440"/>
    </location>
</feature>
<dbReference type="PANTHER" id="PTHR30203">
    <property type="entry name" value="OUTER MEMBRANE CATION EFFLUX PROTEIN"/>
    <property type="match status" value="1"/>
</dbReference>
<dbReference type="Gene3D" id="1.20.1600.10">
    <property type="entry name" value="Outer membrane efflux proteins (OEP)"/>
    <property type="match status" value="1"/>
</dbReference>
<evidence type="ECO:0008006" key="5">
    <source>
        <dbReference type="Google" id="ProtNLM"/>
    </source>
</evidence>
<accession>A0A1Y0EKI1</accession>
<reference evidence="3 4" key="1">
    <citation type="submission" date="2017-05" db="EMBL/GenBank/DDBJ databases">
        <authorList>
            <person name="Song R."/>
            <person name="Chenine A.L."/>
            <person name="Ruprecht R.M."/>
        </authorList>
    </citation>
    <scope>NUCLEOTIDE SEQUENCE [LARGE SCALE GENOMIC DNA]</scope>
    <source>
        <strain evidence="3 4">DSM 26136</strain>
    </source>
</reference>
<proteinExistence type="inferred from homology"/>
<evidence type="ECO:0000313" key="3">
    <source>
        <dbReference type="EMBL" id="ARU04097.1"/>
    </source>
</evidence>